<comment type="caution">
    <text evidence="1">The sequence shown here is derived from an EMBL/GenBank/DDBJ whole genome shotgun (WGS) entry which is preliminary data.</text>
</comment>
<gene>
    <name evidence="1" type="ORF">TNCT_493691</name>
</gene>
<evidence type="ECO:0000313" key="2">
    <source>
        <dbReference type="Proteomes" id="UP000887116"/>
    </source>
</evidence>
<dbReference type="OrthoDB" id="411823at2759"/>
<protein>
    <submittedName>
        <fullName evidence="1">Uncharacterized protein</fullName>
    </submittedName>
</protein>
<accession>A0A8X6JAE9</accession>
<dbReference type="AlphaFoldDB" id="A0A8X6JAE9"/>
<dbReference type="EMBL" id="BMAO01008911">
    <property type="protein sequence ID" value="GFR27435.1"/>
    <property type="molecule type" value="Genomic_DNA"/>
</dbReference>
<sequence length="124" mass="15039">MRRMDIQRAVESHHRSIFPDVNRDDPFLWDEPPALQTRRNNSYNSRFFENLNPRIRIIERTRMIRRENIRSEELPTVQIEKNVKKVCKFCGENNIPKTRKSVSVDEPLKKINWELIFDNQCKEK</sequence>
<keyword evidence="2" id="KW-1185">Reference proteome</keyword>
<proteinExistence type="predicted"/>
<organism evidence="1 2">
    <name type="scientific">Trichonephila clavata</name>
    <name type="common">Joro spider</name>
    <name type="synonym">Nephila clavata</name>
    <dbReference type="NCBI Taxonomy" id="2740835"/>
    <lineage>
        <taxon>Eukaryota</taxon>
        <taxon>Metazoa</taxon>
        <taxon>Ecdysozoa</taxon>
        <taxon>Arthropoda</taxon>
        <taxon>Chelicerata</taxon>
        <taxon>Arachnida</taxon>
        <taxon>Araneae</taxon>
        <taxon>Araneomorphae</taxon>
        <taxon>Entelegynae</taxon>
        <taxon>Araneoidea</taxon>
        <taxon>Nephilidae</taxon>
        <taxon>Trichonephila</taxon>
    </lineage>
</organism>
<dbReference type="Proteomes" id="UP000887116">
    <property type="component" value="Unassembled WGS sequence"/>
</dbReference>
<name>A0A8X6JAE9_TRICU</name>
<evidence type="ECO:0000313" key="1">
    <source>
        <dbReference type="EMBL" id="GFR27435.1"/>
    </source>
</evidence>
<reference evidence="1" key="1">
    <citation type="submission" date="2020-07" db="EMBL/GenBank/DDBJ databases">
        <title>Multicomponent nature underlies the extraordinary mechanical properties of spider dragline silk.</title>
        <authorList>
            <person name="Kono N."/>
            <person name="Nakamura H."/>
            <person name="Mori M."/>
            <person name="Yoshida Y."/>
            <person name="Ohtoshi R."/>
            <person name="Malay A.D."/>
            <person name="Moran D.A.P."/>
            <person name="Tomita M."/>
            <person name="Numata K."/>
            <person name="Arakawa K."/>
        </authorList>
    </citation>
    <scope>NUCLEOTIDE SEQUENCE</scope>
</reference>